<dbReference type="PANTHER" id="PTHR45997">
    <property type="entry name" value="DNA LIGASE 4"/>
    <property type="match status" value="1"/>
</dbReference>
<dbReference type="InterPro" id="IPR012340">
    <property type="entry name" value="NA-bd_OB-fold"/>
</dbReference>
<evidence type="ECO:0000256" key="16">
    <source>
        <dbReference type="RuleBase" id="RU004196"/>
    </source>
</evidence>
<protein>
    <recommendedName>
        <fullName evidence="15">DNA ligase</fullName>
        <ecNumber evidence="15">6.5.1.1</ecNumber>
    </recommendedName>
</protein>
<dbReference type="Gene3D" id="2.40.50.140">
    <property type="entry name" value="Nucleic acid-binding proteins"/>
    <property type="match status" value="1"/>
</dbReference>
<dbReference type="Proteomes" id="UP001497383">
    <property type="component" value="Chromosome 5"/>
</dbReference>
<keyword evidence="4 15" id="KW-0436">Ligase</keyword>
<evidence type="ECO:0000256" key="8">
    <source>
        <dbReference type="ARBA" id="ARBA00022763"/>
    </source>
</evidence>
<dbReference type="Gene3D" id="3.40.50.10190">
    <property type="entry name" value="BRCT domain"/>
    <property type="match status" value="2"/>
</dbReference>
<dbReference type="Pfam" id="PF04675">
    <property type="entry name" value="DNA_ligase_A_N"/>
    <property type="match status" value="1"/>
</dbReference>
<evidence type="ECO:0000256" key="3">
    <source>
        <dbReference type="ARBA" id="ARBA00007572"/>
    </source>
</evidence>
<evidence type="ECO:0000256" key="4">
    <source>
        <dbReference type="ARBA" id="ARBA00022598"/>
    </source>
</evidence>
<dbReference type="Gene3D" id="1.10.3260.10">
    <property type="entry name" value="DNA ligase, ATP-dependent, N-terminal domain"/>
    <property type="match status" value="1"/>
</dbReference>
<reference evidence="19 20" key="1">
    <citation type="submission" date="2024-03" db="EMBL/GenBank/DDBJ databases">
        <authorList>
            <person name="Brejova B."/>
        </authorList>
    </citation>
    <scope>NUCLEOTIDE SEQUENCE [LARGE SCALE GENOMIC DNA]</scope>
    <source>
        <strain evidence="19 20">CBS 14171</strain>
    </source>
</reference>
<dbReference type="PROSITE" id="PS00697">
    <property type="entry name" value="DNA_LIGASE_A1"/>
    <property type="match status" value="1"/>
</dbReference>
<dbReference type="SMART" id="SM00292">
    <property type="entry name" value="BRCT"/>
    <property type="match status" value="1"/>
</dbReference>
<evidence type="ECO:0000256" key="13">
    <source>
        <dbReference type="ARBA" id="ARBA00023242"/>
    </source>
</evidence>
<comment type="cofactor">
    <cofactor evidence="1">
        <name>Mg(2+)</name>
        <dbReference type="ChEBI" id="CHEBI:18420"/>
    </cofactor>
</comment>
<dbReference type="InterPro" id="IPR012310">
    <property type="entry name" value="DNA_ligase_ATP-dep_cent"/>
</dbReference>
<keyword evidence="5" id="KW-0479">Metal-binding</keyword>
<dbReference type="InterPro" id="IPR044125">
    <property type="entry name" value="Adenylation_DNA_ligase_IV"/>
</dbReference>
<keyword evidence="11 15" id="KW-0233">DNA recombination</keyword>
<feature type="domain" description="ATP-dependent DNA ligase family profile" evidence="17">
    <location>
        <begin position="398"/>
        <end position="526"/>
    </location>
</feature>
<dbReference type="Pfam" id="PF16589">
    <property type="entry name" value="BRCT_2"/>
    <property type="match status" value="1"/>
</dbReference>
<keyword evidence="7 15" id="KW-0547">Nucleotide-binding</keyword>
<dbReference type="SUPFAM" id="SSF56091">
    <property type="entry name" value="DNA ligase/mRNA capping enzyme, catalytic domain"/>
    <property type="match status" value="1"/>
</dbReference>
<sequence length="941" mass="109911">MSSFLDHVPDPPPNAVEPTLTLLSTELFDKLDGVSRSNLGKARTVTERKAEIITDFVKTFRLHIGNDMSPAAHLIFPEKSGKVYFVKEVTLARLIISMYRIPKNSEDYNLLYHWNKQYQKSKRYAVDERKIRDLPLQAARVIAKRRDFTDKFKEYTVAQVNKLLDDLSAAKSAQEQKLLLKPVLNTLRIEEIRWLIQFILKKSILTFMEEYFFNCWHAQGFRVYSICNNLQLAFNLLADPQREFTREELGLHPGFKFKPQLAERLTIKYEAMVKKMQKLKPMEKAYEAKLKEMGLEDKFYIEEKMDGDRMLLHKDGNNQFKFFSRRLKDYSFLYGESFQFGSLTKYLSNAFAANVNSVILDGEMVAYDYKRQAILPFGTLKSSAMQESVRQFTTIDQYEQQTSYPYYIVFDILYLNGKDLTNYPLFFRKDILSRIINPVRHRFEVLDARLGSDTGDIERALREVITSRSEGLLLKHTQSKYGIGLRNRDWVKVKPEYLERFGENLDLVVIGKNPGVKNSYMVSLKNAENGAYYSLAMVANGFETEEYDKIERLTHGKWHEISKGQPLPSPDIIRFGHRKPVYWIDPKDSVILEVKARSIDVRPEKTYAAGSSLHNNYCRRIREDKTNDECITLQDYWELKANYTRSLEKFQNAITKKRTRHLMETLQSFENKSELKKVKVESDLFSKFEFLIMSDKKSIDGEVISIEELKKLVKKYGGKVVHQVDPIKSDSQVLAITEIDLPVGNRLLAKGMDLVKPEWIFECVRRNSIVQIEPYFIFATRNWDYYSNRVDQFGDSYVLHTPMSEIIAPPLSKSELDTFRNQFEWEEPSKPLLYLFEGTQFHVVGTSLASELLRQRIERFNGEITEKYADAGYIVVPEWEYQSNKELTQFRINKCYENIDKNLEFVDGKPTRRIPFTVTEAFVEKCIASNCIADPEDYKYC</sequence>
<gene>
    <name evidence="19" type="ORF">LODBEIA_P45850</name>
</gene>
<keyword evidence="12 15" id="KW-0234">DNA repair</keyword>
<keyword evidence="9 15" id="KW-0067">ATP-binding</keyword>
<evidence type="ECO:0000256" key="11">
    <source>
        <dbReference type="ARBA" id="ARBA00023172"/>
    </source>
</evidence>
<evidence type="ECO:0000259" key="18">
    <source>
        <dbReference type="PROSITE" id="PS50172"/>
    </source>
</evidence>
<evidence type="ECO:0000256" key="14">
    <source>
        <dbReference type="ARBA" id="ARBA00034003"/>
    </source>
</evidence>
<keyword evidence="6" id="KW-0677">Repeat</keyword>
<dbReference type="InterPro" id="IPR036599">
    <property type="entry name" value="DNA_ligase_N_sf"/>
</dbReference>
<evidence type="ECO:0000256" key="9">
    <source>
        <dbReference type="ARBA" id="ARBA00022840"/>
    </source>
</evidence>
<dbReference type="EC" id="6.5.1.1" evidence="15"/>
<accession>A0ABP0ZQC3</accession>
<dbReference type="PROSITE" id="PS50160">
    <property type="entry name" value="DNA_LIGASE_A3"/>
    <property type="match status" value="1"/>
</dbReference>
<dbReference type="Pfam" id="PF01068">
    <property type="entry name" value="DNA_ligase_A_M"/>
    <property type="match status" value="1"/>
</dbReference>
<evidence type="ECO:0000256" key="6">
    <source>
        <dbReference type="ARBA" id="ARBA00022737"/>
    </source>
</evidence>
<keyword evidence="8 15" id="KW-0227">DNA damage</keyword>
<dbReference type="InterPro" id="IPR016059">
    <property type="entry name" value="DNA_ligase_ATP-dep_CS"/>
</dbReference>
<evidence type="ECO:0000256" key="5">
    <source>
        <dbReference type="ARBA" id="ARBA00022723"/>
    </source>
</evidence>
<dbReference type="InterPro" id="IPR001357">
    <property type="entry name" value="BRCT_dom"/>
</dbReference>
<keyword evidence="10" id="KW-0460">Magnesium</keyword>
<dbReference type="PANTHER" id="PTHR45997:SF1">
    <property type="entry name" value="DNA LIGASE 4"/>
    <property type="match status" value="1"/>
</dbReference>
<dbReference type="SUPFAM" id="SSF52113">
    <property type="entry name" value="BRCT domain"/>
    <property type="match status" value="1"/>
</dbReference>
<dbReference type="SUPFAM" id="SSF50249">
    <property type="entry name" value="Nucleic acid-binding proteins"/>
    <property type="match status" value="1"/>
</dbReference>
<dbReference type="EMBL" id="OZ022409">
    <property type="protein sequence ID" value="CAK9440496.1"/>
    <property type="molecule type" value="Genomic_DNA"/>
</dbReference>
<dbReference type="InterPro" id="IPR036420">
    <property type="entry name" value="BRCT_dom_sf"/>
</dbReference>
<evidence type="ECO:0000256" key="7">
    <source>
        <dbReference type="ARBA" id="ARBA00022741"/>
    </source>
</evidence>
<evidence type="ECO:0000256" key="1">
    <source>
        <dbReference type="ARBA" id="ARBA00001946"/>
    </source>
</evidence>
<dbReference type="InterPro" id="IPR029710">
    <property type="entry name" value="LIG4"/>
</dbReference>
<keyword evidence="13" id="KW-0539">Nucleus</keyword>
<proteinExistence type="inferred from homology"/>
<comment type="subcellular location">
    <subcellularLocation>
        <location evidence="2">Nucleus</location>
    </subcellularLocation>
</comment>
<evidence type="ECO:0000313" key="20">
    <source>
        <dbReference type="Proteomes" id="UP001497383"/>
    </source>
</evidence>
<dbReference type="InterPro" id="IPR012308">
    <property type="entry name" value="DNA_ligase_ATP-dep_N"/>
</dbReference>
<evidence type="ECO:0000256" key="2">
    <source>
        <dbReference type="ARBA" id="ARBA00004123"/>
    </source>
</evidence>
<dbReference type="GeneID" id="92209781"/>
<evidence type="ECO:0000259" key="17">
    <source>
        <dbReference type="PROSITE" id="PS50160"/>
    </source>
</evidence>
<dbReference type="CDD" id="cd07903">
    <property type="entry name" value="Adenylation_DNA_ligase_IV"/>
    <property type="match status" value="1"/>
</dbReference>
<feature type="domain" description="BRCT" evidence="18">
    <location>
        <begin position="680"/>
        <end position="777"/>
    </location>
</feature>
<dbReference type="Gene3D" id="3.30.470.30">
    <property type="entry name" value="DNA ligase/mRNA capping enzyme"/>
    <property type="match status" value="1"/>
</dbReference>
<dbReference type="RefSeq" id="XP_066831523.1">
    <property type="nucleotide sequence ID" value="XM_066974822.1"/>
</dbReference>
<evidence type="ECO:0000256" key="15">
    <source>
        <dbReference type="RuleBase" id="RU000617"/>
    </source>
</evidence>
<name>A0ABP0ZQC3_9ASCO</name>
<keyword evidence="20" id="KW-1185">Reference proteome</keyword>
<evidence type="ECO:0000256" key="10">
    <source>
        <dbReference type="ARBA" id="ARBA00022842"/>
    </source>
</evidence>
<dbReference type="CDD" id="cd07968">
    <property type="entry name" value="OBF_DNA_ligase_IV"/>
    <property type="match status" value="1"/>
</dbReference>
<evidence type="ECO:0000313" key="19">
    <source>
        <dbReference type="EMBL" id="CAK9440496.1"/>
    </source>
</evidence>
<dbReference type="NCBIfam" id="TIGR00574">
    <property type="entry name" value="dnl1"/>
    <property type="match status" value="1"/>
</dbReference>
<evidence type="ECO:0000256" key="12">
    <source>
        <dbReference type="ARBA" id="ARBA00023204"/>
    </source>
</evidence>
<dbReference type="InterPro" id="IPR000977">
    <property type="entry name" value="DNA_ligase_ATP-dep"/>
</dbReference>
<dbReference type="PROSITE" id="PS50172">
    <property type="entry name" value="BRCT"/>
    <property type="match status" value="1"/>
</dbReference>
<comment type="catalytic activity">
    <reaction evidence="14 15">
        <text>ATP + (deoxyribonucleotide)n-3'-hydroxyl + 5'-phospho-(deoxyribonucleotide)m = (deoxyribonucleotide)n+m + AMP + diphosphate.</text>
        <dbReference type="EC" id="6.5.1.1"/>
    </reaction>
</comment>
<organism evidence="19 20">
    <name type="scientific">Lodderomyces beijingensis</name>
    <dbReference type="NCBI Taxonomy" id="1775926"/>
    <lineage>
        <taxon>Eukaryota</taxon>
        <taxon>Fungi</taxon>
        <taxon>Dikarya</taxon>
        <taxon>Ascomycota</taxon>
        <taxon>Saccharomycotina</taxon>
        <taxon>Pichiomycetes</taxon>
        <taxon>Debaryomycetaceae</taxon>
        <taxon>Candida/Lodderomyces clade</taxon>
        <taxon>Lodderomyces</taxon>
    </lineage>
</organism>
<comment type="similarity">
    <text evidence="3 16">Belongs to the ATP-dependent DNA ligase family.</text>
</comment>